<protein>
    <recommendedName>
        <fullName evidence="4">DNA replication regulator SLD2</fullName>
    </recommendedName>
</protein>
<feature type="compositionally biased region" description="Basic and acidic residues" evidence="1">
    <location>
        <begin position="100"/>
        <end position="116"/>
    </location>
</feature>
<feature type="compositionally biased region" description="Basic and acidic residues" evidence="1">
    <location>
        <begin position="349"/>
        <end position="373"/>
    </location>
</feature>
<dbReference type="Proteomes" id="UP001172684">
    <property type="component" value="Unassembled WGS sequence"/>
</dbReference>
<accession>A0ABQ9NYB2</accession>
<feature type="region of interest" description="Disordered" evidence="1">
    <location>
        <begin position="98"/>
        <end position="386"/>
    </location>
</feature>
<name>A0ABQ9NYB2_9PEZI</name>
<feature type="compositionally biased region" description="Basic and acidic residues" evidence="1">
    <location>
        <begin position="196"/>
        <end position="208"/>
    </location>
</feature>
<evidence type="ECO:0000313" key="2">
    <source>
        <dbReference type="EMBL" id="KAJ9666289.1"/>
    </source>
</evidence>
<proteinExistence type="predicted"/>
<sequence>MDISSVFPSAAGIKASRKLSQREQAGTQVKGLAAFDAQHWQLSFSPQSLDKSAMLDMMRDDLLRRDLSRLNQSIEETFSSEWWSNLKSASKVFTAPLASREARLATKKDEQSRREDGDEVEDSGFQRQSTPPGLKKRHANEHLGLSSAKGPDTHDEADDKDETTDDDDLDAQPPPDRRKRTVDLAERFPPSAAPRPDSRPPETKDGVKKPWTIGGSKFTALPQKDQRNAQSLVADPFETEDHSTTDEDDEHASVPIATPPPIITDDKGSPQKAKLGHIGGQKKVAGVSSRAAPKTASASVDGTLDRRDGQSAPARGTARSKSPQLPSSPMSTDIGDATEQTRPPSTSEPSDKPPESSQERADRKRAELKRQLEAKAAAPGKKKRRF</sequence>
<evidence type="ECO:0000313" key="3">
    <source>
        <dbReference type="Proteomes" id="UP001172684"/>
    </source>
</evidence>
<comment type="caution">
    <text evidence="2">The sequence shown here is derived from an EMBL/GenBank/DDBJ whole genome shotgun (WGS) entry which is preliminary data.</text>
</comment>
<evidence type="ECO:0000256" key="1">
    <source>
        <dbReference type="SAM" id="MobiDB-lite"/>
    </source>
</evidence>
<feature type="compositionally biased region" description="Polar residues" evidence="1">
    <location>
        <begin position="338"/>
        <end position="348"/>
    </location>
</feature>
<gene>
    <name evidence="2" type="ORF">H2201_003477</name>
</gene>
<organism evidence="2 3">
    <name type="scientific">Coniosporium apollinis</name>
    <dbReference type="NCBI Taxonomy" id="61459"/>
    <lineage>
        <taxon>Eukaryota</taxon>
        <taxon>Fungi</taxon>
        <taxon>Dikarya</taxon>
        <taxon>Ascomycota</taxon>
        <taxon>Pezizomycotina</taxon>
        <taxon>Dothideomycetes</taxon>
        <taxon>Dothideomycetes incertae sedis</taxon>
        <taxon>Coniosporium</taxon>
    </lineage>
</organism>
<keyword evidence="3" id="KW-1185">Reference proteome</keyword>
<evidence type="ECO:0008006" key="4">
    <source>
        <dbReference type="Google" id="ProtNLM"/>
    </source>
</evidence>
<feature type="compositionally biased region" description="Polar residues" evidence="1">
    <location>
        <begin position="319"/>
        <end position="331"/>
    </location>
</feature>
<dbReference type="EMBL" id="JAPDRL010000020">
    <property type="protein sequence ID" value="KAJ9666289.1"/>
    <property type="molecule type" value="Genomic_DNA"/>
</dbReference>
<feature type="region of interest" description="Disordered" evidence="1">
    <location>
        <begin position="1"/>
        <end position="23"/>
    </location>
</feature>
<reference evidence="2" key="1">
    <citation type="submission" date="2022-10" db="EMBL/GenBank/DDBJ databases">
        <title>Culturing micro-colonial fungi from biological soil crusts in the Mojave desert and describing Neophaeococcomyces mojavensis, and introducing the new genera and species Taxawa tesnikishii.</title>
        <authorList>
            <person name="Kurbessoian T."/>
            <person name="Stajich J.E."/>
        </authorList>
    </citation>
    <scope>NUCLEOTIDE SEQUENCE</scope>
    <source>
        <strain evidence="2">TK_1</strain>
    </source>
</reference>
<feature type="compositionally biased region" description="Acidic residues" evidence="1">
    <location>
        <begin position="155"/>
        <end position="170"/>
    </location>
</feature>